<sequence>MKTMTTVKDAHLILLLLRLLLLVVIFFSRDVLALATPSNQTRPAVTSLKLARIQRHLEKINKAGVRSIESPDGDTIDCVPRHRQPALDHPLLKDHKIQRAAERPKAASSGGSAASRRAWQAWHHAGHCPRGTVPIRRSRVDDALRAKSLFHFGKKPAAPPLARRADAPDVVSGNGHEVSLLLPDSFNQSLDGNGEFYGAKATINVWDPSVQGNNDQVSPELYGDSRPRLFTYWTNDAYQATGCYNLLCSGFVQTNNKIAIGASISPVSSFNGSQYDITILIWKDPKLGNWWMGLGDGALVGYWPAELFSHLSEHATMVEWGGEVVNLRPDGAHTATQMGSGGFAAAGFARASYFRNLEVVDADNTLASAGAVATLAENSNCYDIRSFAGAGDDDDDAHDGWGTHFYFGGPGNGPRCP</sequence>
<dbReference type="AlphaFoldDB" id="A0A8J5HDP1"/>
<accession>A0A8J5HDP1</accession>
<reference evidence="2 3" key="1">
    <citation type="submission" date="2020-08" db="EMBL/GenBank/DDBJ databases">
        <title>Plant Genome Project.</title>
        <authorList>
            <person name="Zhang R.-G."/>
        </authorList>
    </citation>
    <scope>NUCLEOTIDE SEQUENCE [LARGE SCALE GENOMIC DNA]</scope>
    <source>
        <tissue evidence="2">Rhizome</tissue>
    </source>
</reference>
<name>A0A8J5HDP1_ZINOF</name>
<dbReference type="PANTHER" id="PTHR31589:SF110">
    <property type="entry name" value="PROTEIN, PUTATIVE (DUF239)-RELATED"/>
    <property type="match status" value="1"/>
</dbReference>
<dbReference type="PROSITE" id="PS52045">
    <property type="entry name" value="NEPROSIN_PEP_CD"/>
    <property type="match status" value="1"/>
</dbReference>
<dbReference type="InterPro" id="IPR004314">
    <property type="entry name" value="Neprosin"/>
</dbReference>
<dbReference type="Proteomes" id="UP000734854">
    <property type="component" value="Unassembled WGS sequence"/>
</dbReference>
<dbReference type="PANTHER" id="PTHR31589">
    <property type="entry name" value="PROTEIN, PUTATIVE (DUF239)-RELATED-RELATED"/>
    <property type="match status" value="1"/>
</dbReference>
<dbReference type="InterPro" id="IPR053168">
    <property type="entry name" value="Glutamic_endopeptidase"/>
</dbReference>
<evidence type="ECO:0000259" key="1">
    <source>
        <dbReference type="PROSITE" id="PS52045"/>
    </source>
</evidence>
<proteinExistence type="predicted"/>
<comment type="caution">
    <text evidence="2">The sequence shown here is derived from an EMBL/GenBank/DDBJ whole genome shotgun (WGS) entry which is preliminary data.</text>
</comment>
<evidence type="ECO:0000313" key="2">
    <source>
        <dbReference type="EMBL" id="KAG6525981.1"/>
    </source>
</evidence>
<protein>
    <recommendedName>
        <fullName evidence="1">Neprosin PEP catalytic domain-containing protein</fullName>
    </recommendedName>
</protein>
<organism evidence="2 3">
    <name type="scientific">Zingiber officinale</name>
    <name type="common">Ginger</name>
    <name type="synonym">Amomum zingiber</name>
    <dbReference type="NCBI Taxonomy" id="94328"/>
    <lineage>
        <taxon>Eukaryota</taxon>
        <taxon>Viridiplantae</taxon>
        <taxon>Streptophyta</taxon>
        <taxon>Embryophyta</taxon>
        <taxon>Tracheophyta</taxon>
        <taxon>Spermatophyta</taxon>
        <taxon>Magnoliopsida</taxon>
        <taxon>Liliopsida</taxon>
        <taxon>Zingiberales</taxon>
        <taxon>Zingiberaceae</taxon>
        <taxon>Zingiber</taxon>
    </lineage>
</organism>
<dbReference type="Pfam" id="PF03080">
    <property type="entry name" value="Neprosin"/>
    <property type="match status" value="1"/>
</dbReference>
<dbReference type="EMBL" id="JACMSC010000004">
    <property type="protein sequence ID" value="KAG6525981.1"/>
    <property type="molecule type" value="Genomic_DNA"/>
</dbReference>
<dbReference type="Pfam" id="PF14365">
    <property type="entry name" value="Neprosin_AP"/>
    <property type="match status" value="1"/>
</dbReference>
<gene>
    <name evidence="2" type="ORF">ZIOFF_015955</name>
</gene>
<dbReference type="InterPro" id="IPR025521">
    <property type="entry name" value="Neprosin_propep"/>
</dbReference>
<feature type="domain" description="Neprosin PEP catalytic" evidence="1">
    <location>
        <begin position="151"/>
        <end position="417"/>
    </location>
</feature>
<keyword evidence="3" id="KW-1185">Reference proteome</keyword>
<evidence type="ECO:0000313" key="3">
    <source>
        <dbReference type="Proteomes" id="UP000734854"/>
    </source>
</evidence>
<dbReference type="Gene3D" id="3.90.1320.10">
    <property type="entry name" value="Outer-capsid protein sigma 3, large lobe"/>
    <property type="match status" value="1"/>
</dbReference>